<name>A0A8H3MAC5_9GLOM</name>
<dbReference type="GO" id="GO:0005216">
    <property type="term" value="F:monoatomic ion channel activity"/>
    <property type="evidence" value="ECO:0007669"/>
    <property type="project" value="InterPro"/>
</dbReference>
<gene>
    <name evidence="9" type="ORF">RCL2_002688100</name>
</gene>
<feature type="transmembrane region" description="Helical" evidence="7">
    <location>
        <begin position="860"/>
        <end position="879"/>
    </location>
</feature>
<keyword evidence="2 7" id="KW-0812">Transmembrane</keyword>
<evidence type="ECO:0000256" key="1">
    <source>
        <dbReference type="ARBA" id="ARBA00004141"/>
    </source>
</evidence>
<dbReference type="Pfam" id="PF00520">
    <property type="entry name" value="Ion_trans"/>
    <property type="match status" value="1"/>
</dbReference>
<keyword evidence="5 7" id="KW-0472">Membrane</keyword>
<keyword evidence="3" id="KW-0677">Repeat</keyword>
<comment type="caution">
    <text evidence="9">The sequence shown here is derived from an EMBL/GenBank/DDBJ whole genome shotgun (WGS) entry which is preliminary data.</text>
</comment>
<feature type="domain" description="Ion transport" evidence="8">
    <location>
        <begin position="799"/>
        <end position="1063"/>
    </location>
</feature>
<organism evidence="9 10">
    <name type="scientific">Rhizophagus clarus</name>
    <dbReference type="NCBI Taxonomy" id="94130"/>
    <lineage>
        <taxon>Eukaryota</taxon>
        <taxon>Fungi</taxon>
        <taxon>Fungi incertae sedis</taxon>
        <taxon>Mucoromycota</taxon>
        <taxon>Glomeromycotina</taxon>
        <taxon>Glomeromycetes</taxon>
        <taxon>Glomerales</taxon>
        <taxon>Glomeraceae</taxon>
        <taxon>Rhizophagus</taxon>
    </lineage>
</organism>
<dbReference type="OrthoDB" id="2352140at2759"/>
<evidence type="ECO:0000256" key="6">
    <source>
        <dbReference type="SAM" id="MobiDB-lite"/>
    </source>
</evidence>
<evidence type="ECO:0000256" key="3">
    <source>
        <dbReference type="ARBA" id="ARBA00022737"/>
    </source>
</evidence>
<evidence type="ECO:0000256" key="2">
    <source>
        <dbReference type="ARBA" id="ARBA00022692"/>
    </source>
</evidence>
<evidence type="ECO:0000256" key="5">
    <source>
        <dbReference type="ARBA" id="ARBA00023136"/>
    </source>
</evidence>
<evidence type="ECO:0000259" key="8">
    <source>
        <dbReference type="Pfam" id="PF00520"/>
    </source>
</evidence>
<dbReference type="InterPro" id="IPR024862">
    <property type="entry name" value="TRPV"/>
</dbReference>
<feature type="region of interest" description="Disordered" evidence="6">
    <location>
        <begin position="1"/>
        <end position="26"/>
    </location>
</feature>
<evidence type="ECO:0000256" key="7">
    <source>
        <dbReference type="SAM" id="Phobius"/>
    </source>
</evidence>
<feature type="transmembrane region" description="Helical" evidence="7">
    <location>
        <begin position="672"/>
        <end position="699"/>
    </location>
</feature>
<dbReference type="Proteomes" id="UP000615446">
    <property type="component" value="Unassembled WGS sequence"/>
</dbReference>
<dbReference type="PANTHER" id="PTHR10582:SF2">
    <property type="entry name" value="INACTIVE"/>
    <property type="match status" value="1"/>
</dbReference>
<dbReference type="GO" id="GO:0098703">
    <property type="term" value="P:calcium ion import across plasma membrane"/>
    <property type="evidence" value="ECO:0007669"/>
    <property type="project" value="TreeGrafter"/>
</dbReference>
<proteinExistence type="predicted"/>
<dbReference type="GO" id="GO:0005886">
    <property type="term" value="C:plasma membrane"/>
    <property type="evidence" value="ECO:0007669"/>
    <property type="project" value="TreeGrafter"/>
</dbReference>
<feature type="compositionally biased region" description="Basic and acidic residues" evidence="6">
    <location>
        <begin position="9"/>
        <end position="26"/>
    </location>
</feature>
<feature type="transmembrane region" description="Helical" evidence="7">
    <location>
        <begin position="793"/>
        <end position="815"/>
    </location>
</feature>
<sequence length="1202" mass="141811">MGDAVVEIEPDKISNDKNSVDNTDEKNTIDPHNGEAITKMGISPNGEYLVTYSENDSSIVSWNVRDEGLLRPGPSKKLYPGEIPDQIGVSDKNKRAFITNSREIEIYDMMNNNQKILLDVHYKRFLYYYFTFNSEGELILYARRFGSYFIFVYSTKTKNNKWKYKRMYKIPDYFSLISISKYNKLYLFSNNSIYEHNLNTEKSIKIFTSNEKIFDYKRSIFDIIQSDIKIFSNEEFICIRIKNKIIIYSIESEIPIASLDINDGVRLCNFMHHDGLIPLLLPLLSNSNIWDRLKEEYPTESFPNDIQTTTNYAFGILDGQIRKLKLGELFTKMKLTFKNSKEFVEDGYAFNVNKKIDNPYMEILPAVFQKVIDQEKYKEESSRNLIIWEINLNENKLELQVFKKINVSSQWSKLDLICEKVVELWCSGTELLWNELYNINEIIVLTSYGLFIFHFNENNESISLNYYYGGIMDYNKKQSLEGYKMMFSKPTLPLPNDSSFRVCDEWISSIIESKENFSKYGDELLKYGINNSELRLIKEICDKQIKNNEKLLLKYGVKLLTLAIKKHDIELMEVIYKNCMDYFKKDFGNNRMFLGIIASTMSLLNKYYPEYISRYSSDSTMVLNSFYNNIKYENSNLHLHSFQYPSIVNLTQSIWWLKYTIFISEFKDDHIIIYWMLNVFHVLIILPILPIYFATFYILSKYHFIYGFDEYLSLYHAVIEIFKDYYYTDPTTPTITFMNPYVKFVNYPQGYNWFKELILPQSSPFVEIISKDIYKTWNGESLINFKWNKYGKYYYSIIWFGFMLLLGCFTAAATIPQQYTDNNIQKQLLVASIILGFIHLSFEVRQFIHNPIKWIRNFWNLFDLMSFILPIYTSIYWLQTNNRNVQSISFTCLFLDIKFLLFFRVFESFGIYFAIIVSVGKQISSFLVVLFIIIISFAHTFYILLSPESSFSFDEYTNNTDSNNPWNIAPTYHQVFDNGTVNSNPYMIQPPNKNTNMFVDFGTSIFAMYKFLTGDSSALSNWTYKDDPSLVILIVLFSLLVVVYLMNLFIGLLNNAIEQDNNRVSYLIQKAEILVEIELFYLLPHQRRWNAWFPDVIYYYADAGKTRRKIKELINEGEFKTNEFSKLEQTLFDELKIQHNSRDPVDVDTMRQILKENYERNSNSQDSVDEATLQKVLKENPSVDETTLRKILIEYLSHKASK</sequence>
<dbReference type="InterPro" id="IPR015943">
    <property type="entry name" value="WD40/YVTN_repeat-like_dom_sf"/>
</dbReference>
<dbReference type="EMBL" id="BLAL01000285">
    <property type="protein sequence ID" value="GET00427.1"/>
    <property type="molecule type" value="Genomic_DNA"/>
</dbReference>
<comment type="subcellular location">
    <subcellularLocation>
        <location evidence="1">Membrane</location>
        <topology evidence="1">Multi-pass membrane protein</topology>
    </subcellularLocation>
</comment>
<feature type="transmembrane region" description="Helical" evidence="7">
    <location>
        <begin position="1030"/>
        <end position="1053"/>
    </location>
</feature>
<dbReference type="Gene3D" id="1.10.287.70">
    <property type="match status" value="1"/>
</dbReference>
<dbReference type="SUPFAM" id="SSF69322">
    <property type="entry name" value="Tricorn protease domain 2"/>
    <property type="match status" value="1"/>
</dbReference>
<reference evidence="9" key="1">
    <citation type="submission" date="2019-10" db="EMBL/GenBank/DDBJ databases">
        <title>Conservation and host-specific expression of non-tandemly repeated heterogenous ribosome RNA gene in arbuscular mycorrhizal fungi.</title>
        <authorList>
            <person name="Maeda T."/>
            <person name="Kobayashi Y."/>
            <person name="Nakagawa T."/>
            <person name="Ezawa T."/>
            <person name="Yamaguchi K."/>
            <person name="Bino T."/>
            <person name="Nishimoto Y."/>
            <person name="Shigenobu S."/>
            <person name="Kawaguchi M."/>
        </authorList>
    </citation>
    <scope>NUCLEOTIDE SEQUENCE</scope>
    <source>
        <strain evidence="9">HR1</strain>
    </source>
</reference>
<evidence type="ECO:0000256" key="4">
    <source>
        <dbReference type="ARBA" id="ARBA00022989"/>
    </source>
</evidence>
<keyword evidence="4 7" id="KW-1133">Transmembrane helix</keyword>
<feature type="transmembrane region" description="Helical" evidence="7">
    <location>
        <begin position="827"/>
        <end position="848"/>
    </location>
</feature>
<evidence type="ECO:0000313" key="9">
    <source>
        <dbReference type="EMBL" id="GET00427.1"/>
    </source>
</evidence>
<dbReference type="InterPro" id="IPR005821">
    <property type="entry name" value="Ion_trans_dom"/>
</dbReference>
<protein>
    <recommendedName>
        <fullName evidence="8">Ion transport domain-containing protein</fullName>
    </recommendedName>
</protein>
<accession>A0A8H3MAC5</accession>
<feature type="transmembrane region" description="Helical" evidence="7">
    <location>
        <begin position="899"/>
        <end position="919"/>
    </location>
</feature>
<dbReference type="AlphaFoldDB" id="A0A8H3MAC5"/>
<dbReference type="Gene3D" id="2.130.10.10">
    <property type="entry name" value="YVTN repeat-like/Quinoprotein amine dehydrogenase"/>
    <property type="match status" value="1"/>
</dbReference>
<dbReference type="PANTHER" id="PTHR10582">
    <property type="entry name" value="TRANSIENT RECEPTOR POTENTIAL ION CHANNEL PROTEIN"/>
    <property type="match status" value="1"/>
</dbReference>
<feature type="transmembrane region" description="Helical" evidence="7">
    <location>
        <begin position="926"/>
        <end position="945"/>
    </location>
</feature>
<evidence type="ECO:0000313" key="10">
    <source>
        <dbReference type="Proteomes" id="UP000615446"/>
    </source>
</evidence>